<gene>
    <name evidence="15" type="ORF">GPM918_LOCUS36846</name>
    <name evidence="14" type="ORF">OVA965_LOCUS11736</name>
    <name evidence="17" type="ORF">SRO942_LOCUS37597</name>
    <name evidence="16" type="ORF">TMI583_LOCUS11740</name>
</gene>
<dbReference type="Proteomes" id="UP000682733">
    <property type="component" value="Unassembled WGS sequence"/>
</dbReference>
<dbReference type="Proteomes" id="UP000677228">
    <property type="component" value="Unassembled WGS sequence"/>
</dbReference>
<organism evidence="15 18">
    <name type="scientific">Didymodactylos carnosus</name>
    <dbReference type="NCBI Taxonomy" id="1234261"/>
    <lineage>
        <taxon>Eukaryota</taxon>
        <taxon>Metazoa</taxon>
        <taxon>Spiralia</taxon>
        <taxon>Gnathifera</taxon>
        <taxon>Rotifera</taxon>
        <taxon>Eurotatoria</taxon>
        <taxon>Bdelloidea</taxon>
        <taxon>Philodinida</taxon>
        <taxon>Philodinidae</taxon>
        <taxon>Didymodactylos</taxon>
    </lineage>
</organism>
<feature type="domain" description="Fucosyltransferase N-terminal" evidence="13">
    <location>
        <begin position="24"/>
        <end position="140"/>
    </location>
</feature>
<comment type="caution">
    <text evidence="15">The sequence shown here is derived from an EMBL/GenBank/DDBJ whole genome shotgun (WGS) entry which is preliminary data.</text>
</comment>
<reference evidence="15" key="1">
    <citation type="submission" date="2021-02" db="EMBL/GenBank/DDBJ databases">
        <authorList>
            <person name="Nowell W R."/>
        </authorList>
    </citation>
    <scope>NUCLEOTIDE SEQUENCE</scope>
</reference>
<keyword evidence="6 11" id="KW-0812">Transmembrane</keyword>
<dbReference type="GO" id="GO:0032580">
    <property type="term" value="C:Golgi cisterna membrane"/>
    <property type="evidence" value="ECO:0007669"/>
    <property type="project" value="UniProtKB-SubCell"/>
</dbReference>
<keyword evidence="18" id="KW-1185">Reference proteome</keyword>
<feature type="domain" description="Fucosyltransferase C-terminal" evidence="12">
    <location>
        <begin position="228"/>
        <end position="415"/>
    </location>
</feature>
<dbReference type="InterPro" id="IPR055270">
    <property type="entry name" value="Glyco_tran_10_C"/>
</dbReference>
<evidence type="ECO:0000313" key="18">
    <source>
        <dbReference type="Proteomes" id="UP000663829"/>
    </source>
</evidence>
<dbReference type="EC" id="2.4.1.-" evidence="11"/>
<evidence type="ECO:0000259" key="12">
    <source>
        <dbReference type="Pfam" id="PF00852"/>
    </source>
</evidence>
<dbReference type="InterPro" id="IPR031481">
    <property type="entry name" value="Glyco_tran_10_N"/>
</dbReference>
<evidence type="ECO:0000256" key="4">
    <source>
        <dbReference type="ARBA" id="ARBA00022676"/>
    </source>
</evidence>
<dbReference type="Pfam" id="PF17039">
    <property type="entry name" value="Glyco_tran_10_N"/>
    <property type="match status" value="1"/>
</dbReference>
<dbReference type="FunFam" id="3.40.50.11660:FF:000004">
    <property type="entry name" value="Glycoprotein 3-alpha-L-fucosyltransferase A"/>
    <property type="match status" value="1"/>
</dbReference>
<dbReference type="AlphaFoldDB" id="A0A815TP82"/>
<evidence type="ECO:0000313" key="15">
    <source>
        <dbReference type="EMBL" id="CAF1504801.1"/>
    </source>
</evidence>
<keyword evidence="4 11" id="KW-0328">Glycosyltransferase</keyword>
<comment type="subcellular location">
    <subcellularLocation>
        <location evidence="11">Golgi apparatus</location>
        <location evidence="11">Golgi stack membrane</location>
        <topology evidence="11">Single-pass type II membrane protein</topology>
    </subcellularLocation>
    <subcellularLocation>
        <location evidence="1">Membrane</location>
        <topology evidence="1">Single-pass membrane protein</topology>
    </subcellularLocation>
</comment>
<keyword evidence="7" id="KW-0735">Signal-anchor</keyword>
<evidence type="ECO:0000313" key="17">
    <source>
        <dbReference type="EMBL" id="CAF4366138.1"/>
    </source>
</evidence>
<dbReference type="GO" id="GO:0046920">
    <property type="term" value="F:alpha-(1-&gt;3)-fucosyltransferase activity"/>
    <property type="evidence" value="ECO:0007669"/>
    <property type="project" value="TreeGrafter"/>
</dbReference>
<proteinExistence type="inferred from homology"/>
<evidence type="ECO:0000256" key="9">
    <source>
        <dbReference type="ARBA" id="ARBA00023136"/>
    </source>
</evidence>
<evidence type="ECO:0000256" key="2">
    <source>
        <dbReference type="ARBA" id="ARBA00004922"/>
    </source>
</evidence>
<dbReference type="InterPro" id="IPR038577">
    <property type="entry name" value="GT10-like_C_sf"/>
</dbReference>
<evidence type="ECO:0000259" key="13">
    <source>
        <dbReference type="Pfam" id="PF17039"/>
    </source>
</evidence>
<dbReference type="InterPro" id="IPR001503">
    <property type="entry name" value="Glyco_trans_10"/>
</dbReference>
<dbReference type="PANTHER" id="PTHR11929:SF145">
    <property type="entry name" value="ALPHA-(1,3)-FUCOSYLTRANSFERASE FUT-1"/>
    <property type="match status" value="1"/>
</dbReference>
<evidence type="ECO:0000313" key="14">
    <source>
        <dbReference type="EMBL" id="CAF0942985.1"/>
    </source>
</evidence>
<evidence type="ECO:0000256" key="6">
    <source>
        <dbReference type="ARBA" id="ARBA00022692"/>
    </source>
</evidence>
<dbReference type="EMBL" id="CAJNOK010004596">
    <property type="protein sequence ID" value="CAF0942985.1"/>
    <property type="molecule type" value="Genomic_DNA"/>
</dbReference>
<keyword evidence="10" id="KW-0325">Glycoprotein</keyword>
<evidence type="ECO:0000256" key="1">
    <source>
        <dbReference type="ARBA" id="ARBA00004167"/>
    </source>
</evidence>
<dbReference type="SUPFAM" id="SSF53756">
    <property type="entry name" value="UDP-Glycosyltransferase/glycogen phosphorylase"/>
    <property type="match status" value="2"/>
</dbReference>
<evidence type="ECO:0000256" key="8">
    <source>
        <dbReference type="ARBA" id="ARBA00022989"/>
    </source>
</evidence>
<comment type="similarity">
    <text evidence="3 11">Belongs to the glycosyltransferase 10 family.</text>
</comment>
<accession>A0A815TP82</accession>
<name>A0A815TP82_9BILA</name>
<sequence length="482" mass="57449">MLHANSINVKPKQHKISNNSKIRIAYYTPMLGNRIDSSSTEKIFNQNFKKVCEMIDPEDFSMANIVIVSMPDLKRLPERDYRTHRKEQLWLFYTEESPHNTYKYYVKNNPKQLFNTTIFDDWFNLTSTLKPESDFHIQYKGYRIKQEIVVLLKDKLNYSLPSLVSNESSLTVNLSLSNLTILSNVLISEIYARQDALKSNCPHGCNRQLSEQIYERLQKYLPSLDYTTEKTKLIAWFVSNCNTHSRREEYVNELKKHVPVDIYGDCSWHLKRRYECTKWINKPENCTKKLLKQYKFYLSFENSQCDTYITEKFWSHGLGYNGQIAIVPIVSGAKKEQYEKISINNSFIHVDDFKTSKELANYLLYLDKNNTAYNKYLAWKSVYDIEDHYSPTRDMHSSVCLLGHYQRLHDQQTRNAQEHNQYLMNKIKRIFSIDEINLKNFNWETSKTNLIRISQFYSIKTCWDIGYPNLLQRFYNFFFTWN</sequence>
<evidence type="ECO:0000256" key="3">
    <source>
        <dbReference type="ARBA" id="ARBA00008919"/>
    </source>
</evidence>
<dbReference type="Pfam" id="PF00852">
    <property type="entry name" value="Glyco_transf_10"/>
    <property type="match status" value="1"/>
</dbReference>
<protein>
    <recommendedName>
        <fullName evidence="11">Fucosyltransferase</fullName>
        <ecNumber evidence="11">2.4.1.-</ecNumber>
    </recommendedName>
</protein>
<evidence type="ECO:0000256" key="7">
    <source>
        <dbReference type="ARBA" id="ARBA00022968"/>
    </source>
</evidence>
<dbReference type="OrthoDB" id="427096at2759"/>
<evidence type="ECO:0000256" key="11">
    <source>
        <dbReference type="RuleBase" id="RU003832"/>
    </source>
</evidence>
<evidence type="ECO:0000313" key="16">
    <source>
        <dbReference type="EMBL" id="CAF3717818.1"/>
    </source>
</evidence>
<dbReference type="PANTHER" id="PTHR11929">
    <property type="entry name" value="ALPHA- 1,3 -FUCOSYLTRANSFERASE"/>
    <property type="match status" value="1"/>
</dbReference>
<keyword evidence="5 11" id="KW-0808">Transferase</keyword>
<keyword evidence="11" id="KW-0333">Golgi apparatus</keyword>
<dbReference type="Proteomes" id="UP000681722">
    <property type="component" value="Unassembled WGS sequence"/>
</dbReference>
<comment type="pathway">
    <text evidence="2">Protein modification; protein glycosylation.</text>
</comment>
<keyword evidence="9" id="KW-0472">Membrane</keyword>
<evidence type="ECO:0000256" key="10">
    <source>
        <dbReference type="ARBA" id="ARBA00023180"/>
    </source>
</evidence>
<evidence type="ECO:0000256" key="5">
    <source>
        <dbReference type="ARBA" id="ARBA00022679"/>
    </source>
</evidence>
<keyword evidence="8" id="KW-1133">Transmembrane helix</keyword>
<dbReference type="Gene3D" id="3.40.50.11660">
    <property type="entry name" value="Glycosyl transferase family 10, C-terminal domain"/>
    <property type="match status" value="1"/>
</dbReference>
<dbReference type="UniPathway" id="UPA00378"/>
<dbReference type="EMBL" id="CAJOBA010004601">
    <property type="protein sequence ID" value="CAF3717818.1"/>
    <property type="molecule type" value="Genomic_DNA"/>
</dbReference>
<dbReference type="Proteomes" id="UP000663829">
    <property type="component" value="Unassembled WGS sequence"/>
</dbReference>
<dbReference type="EMBL" id="CAJOBC010088234">
    <property type="protein sequence ID" value="CAF4366138.1"/>
    <property type="molecule type" value="Genomic_DNA"/>
</dbReference>
<dbReference type="EMBL" id="CAJNOQ010022710">
    <property type="protein sequence ID" value="CAF1504801.1"/>
    <property type="molecule type" value="Genomic_DNA"/>
</dbReference>